<dbReference type="Proteomes" id="UP000076738">
    <property type="component" value="Unassembled WGS sequence"/>
</dbReference>
<sequence>MSIPRIKRRSRPTTFEQYCHLRFFSRALRSVFPIRDTCPNQEAHAQYGARSCCYSQRAGGPVTVRGWLRGKMIEGNMMMIALSSACVLARFSRRDRPAAV</sequence>
<gene>
    <name evidence="1" type="ORF">CALVIDRAFT_540283</name>
</gene>
<reference evidence="1 2" key="1">
    <citation type="journal article" date="2016" name="Mol. Biol. Evol.">
        <title>Comparative Genomics of Early-Diverging Mushroom-Forming Fungi Provides Insights into the Origins of Lignocellulose Decay Capabilities.</title>
        <authorList>
            <person name="Nagy L.G."/>
            <person name="Riley R."/>
            <person name="Tritt A."/>
            <person name="Adam C."/>
            <person name="Daum C."/>
            <person name="Floudas D."/>
            <person name="Sun H."/>
            <person name="Yadav J.S."/>
            <person name="Pangilinan J."/>
            <person name="Larsson K.H."/>
            <person name="Matsuura K."/>
            <person name="Barry K."/>
            <person name="Labutti K."/>
            <person name="Kuo R."/>
            <person name="Ohm R.A."/>
            <person name="Bhattacharya S.S."/>
            <person name="Shirouzu T."/>
            <person name="Yoshinaga Y."/>
            <person name="Martin F.M."/>
            <person name="Grigoriev I.V."/>
            <person name="Hibbett D.S."/>
        </authorList>
    </citation>
    <scope>NUCLEOTIDE SEQUENCE [LARGE SCALE GENOMIC DNA]</scope>
    <source>
        <strain evidence="1 2">TUFC12733</strain>
    </source>
</reference>
<evidence type="ECO:0000313" key="1">
    <source>
        <dbReference type="EMBL" id="KZO93035.1"/>
    </source>
</evidence>
<keyword evidence="2" id="KW-1185">Reference proteome</keyword>
<dbReference type="AlphaFoldDB" id="A0A167IWM5"/>
<protein>
    <submittedName>
        <fullName evidence="1">Uncharacterized protein</fullName>
    </submittedName>
</protein>
<organism evidence="1 2">
    <name type="scientific">Calocera viscosa (strain TUFC12733)</name>
    <dbReference type="NCBI Taxonomy" id="1330018"/>
    <lineage>
        <taxon>Eukaryota</taxon>
        <taxon>Fungi</taxon>
        <taxon>Dikarya</taxon>
        <taxon>Basidiomycota</taxon>
        <taxon>Agaricomycotina</taxon>
        <taxon>Dacrymycetes</taxon>
        <taxon>Dacrymycetales</taxon>
        <taxon>Dacrymycetaceae</taxon>
        <taxon>Calocera</taxon>
    </lineage>
</organism>
<evidence type="ECO:0000313" key="2">
    <source>
        <dbReference type="Proteomes" id="UP000076738"/>
    </source>
</evidence>
<proteinExistence type="predicted"/>
<name>A0A167IWM5_CALVF</name>
<dbReference type="EMBL" id="KV417304">
    <property type="protein sequence ID" value="KZO93035.1"/>
    <property type="molecule type" value="Genomic_DNA"/>
</dbReference>
<accession>A0A167IWM5</accession>